<evidence type="ECO:0000313" key="12">
    <source>
        <dbReference type="EMBL" id="SJM90294.1"/>
    </source>
</evidence>
<comment type="similarity">
    <text evidence="10 11">Belongs to the arginase family.</text>
</comment>
<dbReference type="PROSITE" id="PS51409">
    <property type="entry name" value="ARGINASE_2"/>
    <property type="match status" value="1"/>
</dbReference>
<dbReference type="GO" id="GO:0006525">
    <property type="term" value="P:arginine metabolic process"/>
    <property type="evidence" value="ECO:0007669"/>
    <property type="project" value="UniProtKB-KW"/>
</dbReference>
<name>A0A1R4H211_9GAMM</name>
<evidence type="ECO:0000256" key="2">
    <source>
        <dbReference type="ARBA" id="ARBA00005098"/>
    </source>
</evidence>
<dbReference type="Gene3D" id="3.40.800.10">
    <property type="entry name" value="Ureohydrolase domain"/>
    <property type="match status" value="1"/>
</dbReference>
<dbReference type="SUPFAM" id="SSF52768">
    <property type="entry name" value="Arginase/deacetylase"/>
    <property type="match status" value="1"/>
</dbReference>
<reference evidence="13" key="1">
    <citation type="submission" date="2017-02" db="EMBL/GenBank/DDBJ databases">
        <authorList>
            <person name="Daims H."/>
        </authorList>
    </citation>
    <scope>NUCLEOTIDE SEQUENCE [LARGE SCALE GENOMIC DNA]</scope>
</reference>
<dbReference type="UniPathway" id="UPA00158">
    <property type="reaction ID" value="UER00270"/>
</dbReference>
<dbReference type="InterPro" id="IPR006035">
    <property type="entry name" value="Ureohydrolase"/>
</dbReference>
<dbReference type="OrthoDB" id="9789727at2"/>
<proteinExistence type="inferred from homology"/>
<protein>
    <recommendedName>
        <fullName evidence="4">Arginase</fullName>
        <ecNumber evidence="3">3.5.3.1</ecNumber>
    </recommendedName>
</protein>
<dbReference type="RefSeq" id="WP_087146037.1">
    <property type="nucleotide sequence ID" value="NZ_FUKJ01000066.1"/>
</dbReference>
<comment type="pathway">
    <text evidence="2">Nitrogen metabolism; urea cycle; L-ornithine and urea from L-arginine: step 1/1.</text>
</comment>
<accession>A0A1R4H211</accession>
<dbReference type="GO" id="GO:0000050">
    <property type="term" value="P:urea cycle"/>
    <property type="evidence" value="ECO:0007669"/>
    <property type="project" value="UniProtKB-UniPathway"/>
</dbReference>
<dbReference type="EMBL" id="FUKJ01000066">
    <property type="protein sequence ID" value="SJM90294.1"/>
    <property type="molecule type" value="Genomic_DNA"/>
</dbReference>
<dbReference type="InterPro" id="IPR020855">
    <property type="entry name" value="Ureohydrolase_Mn_BS"/>
</dbReference>
<dbReference type="AlphaFoldDB" id="A0A1R4H211"/>
<dbReference type="EC" id="3.5.3.1" evidence="3"/>
<dbReference type="GO" id="GO:0005829">
    <property type="term" value="C:cytosol"/>
    <property type="evidence" value="ECO:0007669"/>
    <property type="project" value="TreeGrafter"/>
</dbReference>
<keyword evidence="13" id="KW-1185">Reference proteome</keyword>
<keyword evidence="7 11" id="KW-0378">Hydrolase</keyword>
<comment type="cofactor">
    <cofactor evidence="1">
        <name>Mn(2+)</name>
        <dbReference type="ChEBI" id="CHEBI:29035"/>
    </cofactor>
</comment>
<dbReference type="Proteomes" id="UP000195442">
    <property type="component" value="Unassembled WGS sequence"/>
</dbReference>
<comment type="catalytic activity">
    <reaction evidence="9">
        <text>L-arginine + H2O = urea + L-ornithine</text>
        <dbReference type="Rhea" id="RHEA:20569"/>
        <dbReference type="ChEBI" id="CHEBI:15377"/>
        <dbReference type="ChEBI" id="CHEBI:16199"/>
        <dbReference type="ChEBI" id="CHEBI:32682"/>
        <dbReference type="ChEBI" id="CHEBI:46911"/>
        <dbReference type="EC" id="3.5.3.1"/>
    </reaction>
</comment>
<evidence type="ECO:0000256" key="7">
    <source>
        <dbReference type="ARBA" id="ARBA00022801"/>
    </source>
</evidence>
<dbReference type="Pfam" id="PF00491">
    <property type="entry name" value="Arginase"/>
    <property type="match status" value="1"/>
</dbReference>
<evidence type="ECO:0000256" key="3">
    <source>
        <dbReference type="ARBA" id="ARBA00012168"/>
    </source>
</evidence>
<dbReference type="PRINTS" id="PR00116">
    <property type="entry name" value="ARGINASE"/>
</dbReference>
<evidence type="ECO:0000256" key="9">
    <source>
        <dbReference type="ARBA" id="ARBA00047391"/>
    </source>
</evidence>
<sequence>MAILQTLGVTSCVGGAVPFCGSAAEMLRDEFARQIPGQNRLKLQWHMLHPENKGSKDEKLARLNQSISQFTEYWTKENQTFLLVGGDHSCAMGTWGGVINGLRQPGQFGLIWLDAHMDAHTFATSPSGNIHGMPIAALLGRADEKLAAMYPSSDIIKPENLVLIGVRSYESEEYGLLKQAGVDIVFVDEIKGLAQVLIKAIDKLSLSCQIIGISIDLDVLDPEDAPGVETPAQGGIKAEELLAALSLINRHPKICGLEICEFNPEKDTRNKTLHLMKAIIEAFFVAPDKQ</sequence>
<dbReference type="InterPro" id="IPR023696">
    <property type="entry name" value="Ureohydrolase_dom_sf"/>
</dbReference>
<dbReference type="PROSITE" id="PS01053">
    <property type="entry name" value="ARGINASE_1"/>
    <property type="match status" value="1"/>
</dbReference>
<evidence type="ECO:0000256" key="6">
    <source>
        <dbReference type="ARBA" id="ARBA00022723"/>
    </source>
</evidence>
<evidence type="ECO:0000313" key="13">
    <source>
        <dbReference type="Proteomes" id="UP000195442"/>
    </source>
</evidence>
<organism evidence="12 13">
    <name type="scientific">Crenothrix polyspora</name>
    <dbReference type="NCBI Taxonomy" id="360316"/>
    <lineage>
        <taxon>Bacteria</taxon>
        <taxon>Pseudomonadati</taxon>
        <taxon>Pseudomonadota</taxon>
        <taxon>Gammaproteobacteria</taxon>
        <taxon>Methylococcales</taxon>
        <taxon>Crenotrichaceae</taxon>
        <taxon>Crenothrix</taxon>
    </lineage>
</organism>
<evidence type="ECO:0000256" key="5">
    <source>
        <dbReference type="ARBA" id="ARBA00022503"/>
    </source>
</evidence>
<dbReference type="GO" id="GO:0030145">
    <property type="term" value="F:manganese ion binding"/>
    <property type="evidence" value="ECO:0007669"/>
    <property type="project" value="TreeGrafter"/>
</dbReference>
<dbReference type="GO" id="GO:0004053">
    <property type="term" value="F:arginase activity"/>
    <property type="evidence" value="ECO:0007669"/>
    <property type="project" value="UniProtKB-EC"/>
</dbReference>
<evidence type="ECO:0000256" key="10">
    <source>
        <dbReference type="PROSITE-ProRule" id="PRU00742"/>
    </source>
</evidence>
<evidence type="ECO:0000256" key="8">
    <source>
        <dbReference type="ARBA" id="ARBA00023211"/>
    </source>
</evidence>
<dbReference type="PANTHER" id="PTHR43782">
    <property type="entry name" value="ARGINASE"/>
    <property type="match status" value="1"/>
</dbReference>
<evidence type="ECO:0000256" key="11">
    <source>
        <dbReference type="RuleBase" id="RU003684"/>
    </source>
</evidence>
<gene>
    <name evidence="12" type="ORF">CRENPOLYSF2_1580003</name>
</gene>
<dbReference type="CDD" id="cd09989">
    <property type="entry name" value="Arginase"/>
    <property type="match status" value="1"/>
</dbReference>
<keyword evidence="5" id="KW-0056">Arginine metabolism</keyword>
<evidence type="ECO:0000256" key="4">
    <source>
        <dbReference type="ARBA" id="ARBA00018123"/>
    </source>
</evidence>
<keyword evidence="8" id="KW-0464">Manganese</keyword>
<dbReference type="PANTHER" id="PTHR43782:SF3">
    <property type="entry name" value="ARGINASE"/>
    <property type="match status" value="1"/>
</dbReference>
<evidence type="ECO:0000256" key="1">
    <source>
        <dbReference type="ARBA" id="ARBA00001936"/>
    </source>
</evidence>
<dbReference type="InterPro" id="IPR014033">
    <property type="entry name" value="Arginase"/>
</dbReference>
<keyword evidence="6" id="KW-0479">Metal-binding</keyword>